<keyword evidence="2" id="KW-0812">Transmembrane</keyword>
<proteinExistence type="predicted"/>
<dbReference type="EMBL" id="CAXAMM010032557">
    <property type="protein sequence ID" value="CAK9069898.1"/>
    <property type="molecule type" value="Genomic_DNA"/>
</dbReference>
<organism evidence="3 4">
    <name type="scientific">Durusdinium trenchii</name>
    <dbReference type="NCBI Taxonomy" id="1381693"/>
    <lineage>
        <taxon>Eukaryota</taxon>
        <taxon>Sar</taxon>
        <taxon>Alveolata</taxon>
        <taxon>Dinophyceae</taxon>
        <taxon>Suessiales</taxon>
        <taxon>Symbiodiniaceae</taxon>
        <taxon>Durusdinium</taxon>
    </lineage>
</organism>
<reference evidence="3 4" key="1">
    <citation type="submission" date="2024-02" db="EMBL/GenBank/DDBJ databases">
        <authorList>
            <person name="Chen Y."/>
            <person name="Shah S."/>
            <person name="Dougan E. K."/>
            <person name="Thang M."/>
            <person name="Chan C."/>
        </authorList>
    </citation>
    <scope>NUCLEOTIDE SEQUENCE [LARGE SCALE GENOMIC DNA]</scope>
</reference>
<comment type="caution">
    <text evidence="3">The sequence shown here is derived from an EMBL/GenBank/DDBJ whole genome shotgun (WGS) entry which is preliminary data.</text>
</comment>
<protein>
    <submittedName>
        <fullName evidence="3">Callose synthase 4</fullName>
    </submittedName>
</protein>
<feature type="region of interest" description="Disordered" evidence="1">
    <location>
        <begin position="70"/>
        <end position="89"/>
    </location>
</feature>
<keyword evidence="2" id="KW-0472">Membrane</keyword>
<dbReference type="Proteomes" id="UP001642464">
    <property type="component" value="Unassembled WGS sequence"/>
</dbReference>
<feature type="transmembrane region" description="Helical" evidence="2">
    <location>
        <begin position="649"/>
        <end position="670"/>
    </location>
</feature>
<feature type="transmembrane region" description="Helical" evidence="2">
    <location>
        <begin position="756"/>
        <end position="780"/>
    </location>
</feature>
<feature type="compositionally biased region" description="Pro residues" evidence="1">
    <location>
        <begin position="79"/>
        <end position="88"/>
    </location>
</feature>
<feature type="transmembrane region" description="Helical" evidence="2">
    <location>
        <begin position="800"/>
        <end position="828"/>
    </location>
</feature>
<accession>A0ABP0P1I4</accession>
<evidence type="ECO:0000256" key="1">
    <source>
        <dbReference type="SAM" id="MobiDB-lite"/>
    </source>
</evidence>
<evidence type="ECO:0000256" key="2">
    <source>
        <dbReference type="SAM" id="Phobius"/>
    </source>
</evidence>
<feature type="transmembrane region" description="Helical" evidence="2">
    <location>
        <begin position="716"/>
        <end position="735"/>
    </location>
</feature>
<keyword evidence="4" id="KW-1185">Reference proteome</keyword>
<evidence type="ECO:0000313" key="4">
    <source>
        <dbReference type="Proteomes" id="UP001642464"/>
    </source>
</evidence>
<keyword evidence="2" id="KW-1133">Transmembrane helix</keyword>
<name>A0ABP0P1I4_9DINO</name>
<evidence type="ECO:0000313" key="3">
    <source>
        <dbReference type="EMBL" id="CAK9069898.1"/>
    </source>
</evidence>
<feature type="transmembrane region" description="Helical" evidence="2">
    <location>
        <begin position="840"/>
        <end position="858"/>
    </location>
</feature>
<feature type="transmembrane region" description="Helical" evidence="2">
    <location>
        <begin position="682"/>
        <end position="704"/>
    </location>
</feature>
<sequence>MCASQHSQADTSSGVSAAAVAAAAAVAKDDEAFVRSIEQCLKETSGAPLERRWNTGFGFLRRSVRRPGPDVRPMALAPGTPPVAPPVPRAKDLVRNASEGEFTRSWLKLLRHLSGSSEMPEDTCLFGEVAAQQVLLLSTEALLWQAQVALQTKDLRYVMHDSGWPVFSPLDLSLEEPRPVVPRHPSAFGTFGRDLGRPPLPGGVAPSSVQIVLVGSHSSQLRQTGQMIQEIADSRALQVHLNYAGCVYVPYACVKLGSDMSSLLYHSLARGDADPTAIREGLEAAKIGSYGLAVVLDMGLSSLLRSISQVPILHVIGIYPLTLNDELGRAIPEELRQSLEDSSIYSLATSTVCALQLWWISGRRLPVITPLPEVKPIYQGGQGEVKRRRILQWRGDVLWNTVAGSVFWVWVQMLLHLNSGIDIVRITHGVGTHMSWKEVGRHDAVLFVPEDLTKIGFWDLYASAMPLFITDESLTASLLCPEPMSRVKMHYFDTHWRLPFFETGAFEALEPFDLERSCERKLEFWGSYADFYHFPHVMIFASGIDLVLQVLSADLLAVSQAMAHWALLARLPNLQPEHISLMSHAAYWREVPCWVIAPCAELFVQRSDERNGHLCGTTADDTTGDVSDHDRAGQMAKGGLAVEDPPFKMVTLAFAAAETLALLALVGRARRYEPRGGSLDRANAFLILPLVLQEWLQVILWMHIGETATECDGTNQAASAWVAYVVCAVPAWISLQPLLGAPHELSDEHRQMCRSFVAMAILCGLCGALVQLLGSSFRWMSSVCTYVGPWHHQIWPVMNIQYNIFPGFLGSLIGKVLSAGNLLLYMICSIGGFLAHRPSYVLPALAMVGLSAELLILVLGPEWGSFWCFQASGLSFVALLEPWLFESLGEPNLMQASFAAPREARDGEMAATALGKEEEEDSLV</sequence>
<gene>
    <name evidence="3" type="ORF">SCF082_LOCUS34900</name>
</gene>